<reference evidence="3" key="1">
    <citation type="submission" date="2020-03" db="EMBL/GenBank/DDBJ databases">
        <title>Draft Genome Sequence of Cylindrodendrum hubeiense.</title>
        <authorList>
            <person name="Buettner E."/>
            <person name="Kellner H."/>
        </authorList>
    </citation>
    <scope>NUCLEOTIDE SEQUENCE</scope>
    <source>
        <strain evidence="3">IHI 201604</strain>
    </source>
</reference>
<evidence type="ECO:0008006" key="5">
    <source>
        <dbReference type="Google" id="ProtNLM"/>
    </source>
</evidence>
<feature type="compositionally biased region" description="Basic and acidic residues" evidence="1">
    <location>
        <begin position="294"/>
        <end position="328"/>
    </location>
</feature>
<keyword evidence="2" id="KW-1133">Transmembrane helix</keyword>
<proteinExistence type="predicted"/>
<evidence type="ECO:0000313" key="4">
    <source>
        <dbReference type="Proteomes" id="UP000722485"/>
    </source>
</evidence>
<feature type="compositionally biased region" description="Low complexity" evidence="1">
    <location>
        <begin position="269"/>
        <end position="279"/>
    </location>
</feature>
<evidence type="ECO:0000256" key="1">
    <source>
        <dbReference type="SAM" id="MobiDB-lite"/>
    </source>
</evidence>
<dbReference type="EMBL" id="JAANBB010000452">
    <property type="protein sequence ID" value="KAF7542380.1"/>
    <property type="molecule type" value="Genomic_DNA"/>
</dbReference>
<evidence type="ECO:0000313" key="3">
    <source>
        <dbReference type="EMBL" id="KAF7542380.1"/>
    </source>
</evidence>
<organism evidence="3 4">
    <name type="scientific">Cylindrodendrum hubeiense</name>
    <dbReference type="NCBI Taxonomy" id="595255"/>
    <lineage>
        <taxon>Eukaryota</taxon>
        <taxon>Fungi</taxon>
        <taxon>Dikarya</taxon>
        <taxon>Ascomycota</taxon>
        <taxon>Pezizomycotina</taxon>
        <taxon>Sordariomycetes</taxon>
        <taxon>Hypocreomycetidae</taxon>
        <taxon>Hypocreales</taxon>
        <taxon>Nectriaceae</taxon>
        <taxon>Cylindrodendrum</taxon>
    </lineage>
</organism>
<evidence type="ECO:0000256" key="2">
    <source>
        <dbReference type="SAM" id="Phobius"/>
    </source>
</evidence>
<keyword evidence="2" id="KW-0472">Membrane</keyword>
<feature type="region of interest" description="Disordered" evidence="1">
    <location>
        <begin position="136"/>
        <end position="214"/>
    </location>
</feature>
<feature type="region of interest" description="Disordered" evidence="1">
    <location>
        <begin position="232"/>
        <end position="405"/>
    </location>
</feature>
<sequence length="405" mass="45356">MAPTFLTTLRSIVSSTPPLPRSVEVLATVSENIAEASKVLEIRDSSTSSTRHQTSVDPNNGVLDPHDINNVGFFVLFALIGVAFVVTGIWFFFWAKNGGFEFKENDWDDYKSTVLRRKGPNGTLLSGATASTDLGGGSVYKDVHDHDHDHDADDDGRTVMTEATAMSGVTAGASDIAAREKRRRKQDKRDQDREKRGKRTSKRHVGDLGVMDEEAEHVAKKELRNYRHEKAARVGGLNKESDASEWDGSTNAGTESNVSSSLLSDRQRTPTTTPTATPTKKSNGPGIRKVYSVADRREERETQREAQRLRSDARRLREAGRPSRRDFSYQRTDQSQSESLLEGYTSVSGSQLTSNTGSDLGTKSYHHPLPELKELERERERNREERKTRRAGYRRGRQDEEEEVD</sequence>
<accession>A0A9P5H4Q5</accession>
<gene>
    <name evidence="3" type="ORF">G7Z17_g11627</name>
</gene>
<name>A0A9P5H4Q5_9HYPO</name>
<feature type="compositionally biased region" description="Polar residues" evidence="1">
    <location>
        <begin position="247"/>
        <end position="264"/>
    </location>
</feature>
<feature type="compositionally biased region" description="Basic and acidic residues" evidence="1">
    <location>
        <begin position="141"/>
        <end position="157"/>
    </location>
</feature>
<feature type="compositionally biased region" description="Polar residues" evidence="1">
    <location>
        <begin position="329"/>
        <end position="361"/>
    </location>
</feature>
<feature type="transmembrane region" description="Helical" evidence="2">
    <location>
        <begin position="71"/>
        <end position="93"/>
    </location>
</feature>
<keyword evidence="2" id="KW-0812">Transmembrane</keyword>
<dbReference type="Proteomes" id="UP000722485">
    <property type="component" value="Unassembled WGS sequence"/>
</dbReference>
<dbReference type="AlphaFoldDB" id="A0A9P5H4Q5"/>
<keyword evidence="4" id="KW-1185">Reference proteome</keyword>
<dbReference type="OrthoDB" id="5393404at2759"/>
<feature type="compositionally biased region" description="Basic and acidic residues" evidence="1">
    <location>
        <begin position="368"/>
        <end position="387"/>
    </location>
</feature>
<protein>
    <recommendedName>
        <fullName evidence="5">Endosomal spry domain-containing protein</fullName>
    </recommendedName>
</protein>
<comment type="caution">
    <text evidence="3">The sequence shown here is derived from an EMBL/GenBank/DDBJ whole genome shotgun (WGS) entry which is preliminary data.</text>
</comment>